<dbReference type="InterPro" id="IPR011006">
    <property type="entry name" value="CheY-like_superfamily"/>
</dbReference>
<reference evidence="6" key="1">
    <citation type="submission" date="2019-12" db="EMBL/GenBank/DDBJ databases">
        <authorList>
            <person name="Cremers G."/>
        </authorList>
    </citation>
    <scope>NUCLEOTIDE SEQUENCE</scope>
    <source>
        <strain evidence="6">Mbul1</strain>
    </source>
</reference>
<dbReference type="GO" id="GO:0000160">
    <property type="term" value="P:phosphorelay signal transduction system"/>
    <property type="evidence" value="ECO:0007669"/>
    <property type="project" value="InterPro"/>
</dbReference>
<evidence type="ECO:0000256" key="2">
    <source>
        <dbReference type="ARBA" id="ARBA00023015"/>
    </source>
</evidence>
<feature type="domain" description="Response regulatory" evidence="5">
    <location>
        <begin position="6"/>
        <end position="118"/>
    </location>
</feature>
<dbReference type="SMART" id="SM00448">
    <property type="entry name" value="REC"/>
    <property type="match status" value="1"/>
</dbReference>
<accession>A0A679J3Z5</accession>
<dbReference type="Gene3D" id="3.40.50.2300">
    <property type="match status" value="1"/>
</dbReference>
<dbReference type="Pfam" id="PF00072">
    <property type="entry name" value="Response_reg"/>
    <property type="match status" value="1"/>
</dbReference>
<proteinExistence type="predicted"/>
<gene>
    <name evidence="6" type="primary">pdtaR_1</name>
    <name evidence="6" type="ORF">MBUL_01783</name>
</gene>
<sequence>MSEPLRIVVVEDEALIVMQLEVLLEEAGHEVVGTAVSAKDAVAVARRTRPDIVLIDLQLKGGSSGLDVAKDLADEPAMMLVFLTANASRFHEDFAGAVAVIAKPFTEAVIGNTMVFLEECIRTPPPVSALPLGLRLAPGYLDSLGG</sequence>
<dbReference type="EMBL" id="LR743504">
    <property type="protein sequence ID" value="CAA2102630.1"/>
    <property type="molecule type" value="Genomic_DNA"/>
</dbReference>
<evidence type="ECO:0000259" key="5">
    <source>
        <dbReference type="PROSITE" id="PS50110"/>
    </source>
</evidence>
<dbReference type="InterPro" id="IPR050595">
    <property type="entry name" value="Bact_response_regulator"/>
</dbReference>
<evidence type="ECO:0000313" key="6">
    <source>
        <dbReference type="EMBL" id="CAA2102630.1"/>
    </source>
</evidence>
<organism evidence="6">
    <name type="scientific">Methylobacterium bullatum</name>
    <dbReference type="NCBI Taxonomy" id="570505"/>
    <lineage>
        <taxon>Bacteria</taxon>
        <taxon>Pseudomonadati</taxon>
        <taxon>Pseudomonadota</taxon>
        <taxon>Alphaproteobacteria</taxon>
        <taxon>Hyphomicrobiales</taxon>
        <taxon>Methylobacteriaceae</taxon>
        <taxon>Methylobacterium</taxon>
    </lineage>
</organism>
<evidence type="ECO:0000256" key="3">
    <source>
        <dbReference type="ARBA" id="ARBA00023163"/>
    </source>
</evidence>
<keyword evidence="2" id="KW-0805">Transcription regulation</keyword>
<feature type="modified residue" description="4-aspartylphosphate" evidence="4">
    <location>
        <position position="56"/>
    </location>
</feature>
<dbReference type="PANTHER" id="PTHR44591">
    <property type="entry name" value="STRESS RESPONSE REGULATOR PROTEIN 1"/>
    <property type="match status" value="1"/>
</dbReference>
<dbReference type="SUPFAM" id="SSF52172">
    <property type="entry name" value="CheY-like"/>
    <property type="match status" value="1"/>
</dbReference>
<keyword evidence="1 4" id="KW-0597">Phosphoprotein</keyword>
<dbReference type="AlphaFoldDB" id="A0A679J3Z5"/>
<protein>
    <submittedName>
        <fullName evidence="6">Putative transcriptional regulatory protein pdtaR</fullName>
    </submittedName>
</protein>
<dbReference type="PROSITE" id="PS50110">
    <property type="entry name" value="RESPONSE_REGULATORY"/>
    <property type="match status" value="1"/>
</dbReference>
<dbReference type="PANTHER" id="PTHR44591:SF3">
    <property type="entry name" value="RESPONSE REGULATORY DOMAIN-CONTAINING PROTEIN"/>
    <property type="match status" value="1"/>
</dbReference>
<evidence type="ECO:0000256" key="4">
    <source>
        <dbReference type="PROSITE-ProRule" id="PRU00169"/>
    </source>
</evidence>
<name>A0A679J3Z5_9HYPH</name>
<dbReference type="InterPro" id="IPR001789">
    <property type="entry name" value="Sig_transdc_resp-reg_receiver"/>
</dbReference>
<evidence type="ECO:0000256" key="1">
    <source>
        <dbReference type="ARBA" id="ARBA00022553"/>
    </source>
</evidence>
<keyword evidence="3" id="KW-0804">Transcription</keyword>